<organism evidence="2 3">
    <name type="scientific">Anopheles atroparvus</name>
    <name type="common">European mosquito</name>
    <dbReference type="NCBI Taxonomy" id="41427"/>
    <lineage>
        <taxon>Eukaryota</taxon>
        <taxon>Metazoa</taxon>
        <taxon>Ecdysozoa</taxon>
        <taxon>Arthropoda</taxon>
        <taxon>Hexapoda</taxon>
        <taxon>Insecta</taxon>
        <taxon>Pterygota</taxon>
        <taxon>Neoptera</taxon>
        <taxon>Endopterygota</taxon>
        <taxon>Diptera</taxon>
        <taxon>Nematocera</taxon>
        <taxon>Culicoidea</taxon>
        <taxon>Culicidae</taxon>
        <taxon>Anophelinae</taxon>
        <taxon>Anopheles</taxon>
    </lineage>
</organism>
<dbReference type="EnsemblMetazoa" id="ENSAATROPT012833">
    <property type="protein sequence ID" value="ENSAATROPP011650"/>
    <property type="gene ID" value="ENSAATROPG010452"/>
</dbReference>
<reference evidence="2" key="1">
    <citation type="submission" date="2024-04" db="UniProtKB">
        <authorList>
            <consortium name="EnsemblMetazoa"/>
        </authorList>
    </citation>
    <scope>IDENTIFICATION</scope>
    <source>
        <strain evidence="2">EBRO</strain>
    </source>
</reference>
<accession>A0AAG5DL38</accession>
<dbReference type="AlphaFoldDB" id="A0AAG5DL38"/>
<proteinExistence type="predicted"/>
<evidence type="ECO:0000313" key="2">
    <source>
        <dbReference type="EnsemblMetazoa" id="ENSAATROPP011650"/>
    </source>
</evidence>
<feature type="region of interest" description="Disordered" evidence="1">
    <location>
        <begin position="59"/>
        <end position="78"/>
    </location>
</feature>
<dbReference type="Proteomes" id="UP000075880">
    <property type="component" value="Unassembled WGS sequence"/>
</dbReference>
<sequence>STAPVEGEQYEHTFAASLTPLGQNHSDCWNLPTSSFYGASSPEKFSVGQNCYRSALYGRTGHQKSAPPGPTRGVRSKWPFNDNRREFYDISNGIQ</sequence>
<protein>
    <submittedName>
        <fullName evidence="2">Uncharacterized protein</fullName>
    </submittedName>
</protein>
<name>A0AAG5DL38_ANOAO</name>
<evidence type="ECO:0000256" key="1">
    <source>
        <dbReference type="SAM" id="MobiDB-lite"/>
    </source>
</evidence>
<keyword evidence="3" id="KW-1185">Reference proteome</keyword>
<evidence type="ECO:0000313" key="3">
    <source>
        <dbReference type="Proteomes" id="UP000075880"/>
    </source>
</evidence>